<gene>
    <name evidence="4" type="ORF">G6011_11720</name>
</gene>
<dbReference type="Gene3D" id="3.40.50.1010">
    <property type="entry name" value="5'-nuclease"/>
    <property type="match status" value="1"/>
</dbReference>
<evidence type="ECO:0000256" key="2">
    <source>
        <dbReference type="SAM" id="MobiDB-lite"/>
    </source>
</evidence>
<feature type="compositionally biased region" description="Basic and acidic residues" evidence="2">
    <location>
        <begin position="533"/>
        <end position="549"/>
    </location>
</feature>
<dbReference type="EMBL" id="JAANER010000003">
    <property type="protein sequence ID" value="KAG9192986.1"/>
    <property type="molecule type" value="Genomic_DNA"/>
</dbReference>
<dbReference type="AlphaFoldDB" id="A0AAD4IDY7"/>
<dbReference type="Pfam" id="PF12813">
    <property type="entry name" value="XPG_I_2"/>
    <property type="match status" value="1"/>
</dbReference>
<evidence type="ECO:0000313" key="4">
    <source>
        <dbReference type="EMBL" id="KAG9192986.1"/>
    </source>
</evidence>
<dbReference type="InterPro" id="IPR029060">
    <property type="entry name" value="PIN-like_dom_sf"/>
</dbReference>
<sequence>MGIQGLARRLEPYATRFSPGQLDGYSAVIDGPALAYYAHKLALASAASAARIPSYADIVAEAINWLAELEKSNIMVSAIYFDGALPLSKRAERVSRTEANNRRVQQFRNNHAAVSCPVPTYLGSISYAFLAPALQEALLDSPFSSKTKTVPGEADDWCALHAKENARSLIFTSDTDLVLYDYTPDTLIVFLHDADVPAGIKAYSPDDIGKQLQLKSLVPFAYALLENQQDSTKLLTQTARLVKQTSKPYIDFATRYVTKIVLPSFMTDSPNSPLDLGMPTVDVRVSEFLYQALDGAESLFVYMPLLVEDPNQASAWNVGHDIRTLAYSIPLSRKGHTVVHEYRRKAQGITVQQISPYTHTDVQTPLAALERQTRSLTEWAVAKSVTPDLLWSLFGLSFVLAEVNTPPAIPLVQRVLNGEFDNTWAFVHLTARLHAALYSLRMLSQIISVYLTDNPTTPTYSTEKARLHTTISSLVAHMKDFPSIPGVLGVPGQAKSVVVEHEVLKGLVEEIYRSNGMEVVREEVSSKKKKKQTREQERKKKKAEMREQAKPNVANAYSLLSHS</sequence>
<dbReference type="PANTHER" id="PTHR15665:SF1">
    <property type="entry name" value="PROTEIN ASTEROID HOMOLOG 1"/>
    <property type="match status" value="1"/>
</dbReference>
<evidence type="ECO:0000256" key="1">
    <source>
        <dbReference type="ARBA" id="ARBA00007398"/>
    </source>
</evidence>
<dbReference type="Proteomes" id="UP001199106">
    <property type="component" value="Unassembled WGS sequence"/>
</dbReference>
<proteinExistence type="inferred from homology"/>
<keyword evidence="5" id="KW-1185">Reference proteome</keyword>
<feature type="region of interest" description="Disordered" evidence="2">
    <location>
        <begin position="522"/>
        <end position="563"/>
    </location>
</feature>
<feature type="domain" description="Asteroid" evidence="3">
    <location>
        <begin position="127"/>
        <end position="354"/>
    </location>
</feature>
<dbReference type="SUPFAM" id="SSF88723">
    <property type="entry name" value="PIN domain-like"/>
    <property type="match status" value="1"/>
</dbReference>
<evidence type="ECO:0000313" key="5">
    <source>
        <dbReference type="Proteomes" id="UP001199106"/>
    </source>
</evidence>
<protein>
    <recommendedName>
        <fullName evidence="3">Asteroid domain-containing protein</fullName>
    </recommendedName>
</protein>
<evidence type="ECO:0000259" key="3">
    <source>
        <dbReference type="Pfam" id="PF12813"/>
    </source>
</evidence>
<name>A0AAD4IDY7_9PLEO</name>
<dbReference type="InterPro" id="IPR026832">
    <property type="entry name" value="Asteroid"/>
</dbReference>
<reference evidence="4" key="1">
    <citation type="submission" date="2021-07" db="EMBL/GenBank/DDBJ databases">
        <title>Genome Resource of American Ginseng Black Spot Pathogen Alternaria panax.</title>
        <authorList>
            <person name="Qiu C."/>
            <person name="Wang W."/>
            <person name="Liu Z."/>
        </authorList>
    </citation>
    <scope>NUCLEOTIDE SEQUENCE</scope>
    <source>
        <strain evidence="4">BNCC115425</strain>
    </source>
</reference>
<dbReference type="PANTHER" id="PTHR15665">
    <property type="entry name" value="ASTEROID PROTEIN"/>
    <property type="match status" value="1"/>
</dbReference>
<organism evidence="4 5">
    <name type="scientific">Alternaria panax</name>
    <dbReference type="NCBI Taxonomy" id="48097"/>
    <lineage>
        <taxon>Eukaryota</taxon>
        <taxon>Fungi</taxon>
        <taxon>Dikarya</taxon>
        <taxon>Ascomycota</taxon>
        <taxon>Pezizomycotina</taxon>
        <taxon>Dothideomycetes</taxon>
        <taxon>Pleosporomycetidae</taxon>
        <taxon>Pleosporales</taxon>
        <taxon>Pleosporineae</taxon>
        <taxon>Pleosporaceae</taxon>
        <taxon>Alternaria</taxon>
        <taxon>Alternaria sect. Panax</taxon>
    </lineage>
</organism>
<accession>A0AAD4IDY7</accession>
<comment type="caution">
    <text evidence="4">The sequence shown here is derived from an EMBL/GenBank/DDBJ whole genome shotgun (WGS) entry which is preliminary data.</text>
</comment>
<comment type="similarity">
    <text evidence="1">Belongs to the asteroid family.</text>
</comment>
<dbReference type="InterPro" id="IPR039436">
    <property type="entry name" value="Asteroid_dom"/>
</dbReference>